<gene>
    <name evidence="10" type="ORF">J2S59_003406</name>
</gene>
<dbReference type="InterPro" id="IPR003594">
    <property type="entry name" value="HATPase_dom"/>
</dbReference>
<dbReference type="EMBL" id="JAUSQM010000001">
    <property type="protein sequence ID" value="MDP9823597.1"/>
    <property type="molecule type" value="Genomic_DNA"/>
</dbReference>
<dbReference type="EC" id="2.7.13.3" evidence="3"/>
<dbReference type="InterPro" id="IPR003661">
    <property type="entry name" value="HisK_dim/P_dom"/>
</dbReference>
<dbReference type="Proteomes" id="UP001240447">
    <property type="component" value="Unassembled WGS sequence"/>
</dbReference>
<evidence type="ECO:0000259" key="9">
    <source>
        <dbReference type="PROSITE" id="PS50109"/>
    </source>
</evidence>
<dbReference type="SUPFAM" id="SSF55874">
    <property type="entry name" value="ATPase domain of HSP90 chaperone/DNA topoisomerase II/histidine kinase"/>
    <property type="match status" value="1"/>
</dbReference>
<dbReference type="InterPro" id="IPR004358">
    <property type="entry name" value="Sig_transdc_His_kin-like_C"/>
</dbReference>
<feature type="domain" description="Histidine kinase" evidence="9">
    <location>
        <begin position="195"/>
        <end position="405"/>
    </location>
</feature>
<dbReference type="SMART" id="SM00388">
    <property type="entry name" value="HisKA"/>
    <property type="match status" value="1"/>
</dbReference>
<evidence type="ECO:0000313" key="11">
    <source>
        <dbReference type="Proteomes" id="UP001240447"/>
    </source>
</evidence>
<dbReference type="PRINTS" id="PR00344">
    <property type="entry name" value="BCTRLSENSOR"/>
</dbReference>
<name>A0ABT9NT50_9ACTN</name>
<sequence>MGRTRALTGPLTSEGVLEQLGSMETVDRQDLRAIVELATRIADVPAGVINILTDTEQHQIAAIGFEPSVCAREDSMCRLAVDAQTSVVLADASLDARYADNPFVTGEIAEVRFYAAHLLRTREGEVIGTLCVFDDQPRELDAVRAGALDALARRVVDILELSLRSGELERSIAELTAMQTELERSNAQLGRFAGQVSHDLLNPLSAVSMSLDLIEETGVAQQDADAGWALERARSGLVRMQRLIADLLAYARLGASLRREPVDLGAVVDTVLEDLSTVLQGAVVDIGELPVVAGDEVQLRSVLQNLLANAAKFTRPLRTPRLVVRGGVRGKFGRVEVIDNGPGIPAERREGVFELLTRETTDVPGSGIGLATCRAIVTGHGGRIGIEDAPDGPGTLVWFELPVPD</sequence>
<dbReference type="Gene3D" id="1.10.287.130">
    <property type="match status" value="1"/>
</dbReference>
<dbReference type="Pfam" id="PF00512">
    <property type="entry name" value="HisKA"/>
    <property type="match status" value="1"/>
</dbReference>
<evidence type="ECO:0000256" key="6">
    <source>
        <dbReference type="ARBA" id="ARBA00022777"/>
    </source>
</evidence>
<dbReference type="Gene3D" id="3.30.450.40">
    <property type="match status" value="1"/>
</dbReference>
<keyword evidence="11" id="KW-1185">Reference proteome</keyword>
<accession>A0ABT9NT50</accession>
<reference evidence="10 11" key="1">
    <citation type="submission" date="2023-07" db="EMBL/GenBank/DDBJ databases">
        <title>Sequencing the genomes of 1000 actinobacteria strains.</title>
        <authorList>
            <person name="Klenk H.-P."/>
        </authorList>
    </citation>
    <scope>NUCLEOTIDE SEQUENCE [LARGE SCALE GENOMIC DNA]</scope>
    <source>
        <strain evidence="10 11">GD13</strain>
    </source>
</reference>
<comment type="caution">
    <text evidence="10">The sequence shown here is derived from an EMBL/GenBank/DDBJ whole genome shotgun (WGS) entry which is preliminary data.</text>
</comment>
<keyword evidence="6 10" id="KW-0418">Kinase</keyword>
<dbReference type="InterPro" id="IPR005467">
    <property type="entry name" value="His_kinase_dom"/>
</dbReference>
<proteinExistence type="predicted"/>
<organism evidence="10 11">
    <name type="scientific">Nocardioides massiliensis</name>
    <dbReference type="NCBI Taxonomy" id="1325935"/>
    <lineage>
        <taxon>Bacteria</taxon>
        <taxon>Bacillati</taxon>
        <taxon>Actinomycetota</taxon>
        <taxon>Actinomycetes</taxon>
        <taxon>Propionibacteriales</taxon>
        <taxon>Nocardioidaceae</taxon>
        <taxon>Nocardioides</taxon>
    </lineage>
</organism>
<dbReference type="SUPFAM" id="SSF55781">
    <property type="entry name" value="GAF domain-like"/>
    <property type="match status" value="1"/>
</dbReference>
<dbReference type="RefSeq" id="WP_068123722.1">
    <property type="nucleotide sequence ID" value="NZ_CCXJ01000666.1"/>
</dbReference>
<dbReference type="SMART" id="SM00387">
    <property type="entry name" value="HATPase_c"/>
    <property type="match status" value="1"/>
</dbReference>
<protein>
    <recommendedName>
        <fullName evidence="8">Sensor-like histidine kinase SenX3</fullName>
        <ecNumber evidence="3">2.7.13.3</ecNumber>
    </recommendedName>
</protein>
<dbReference type="PROSITE" id="PS50109">
    <property type="entry name" value="HIS_KIN"/>
    <property type="match status" value="1"/>
</dbReference>
<comment type="subcellular location">
    <subcellularLocation>
        <location evidence="2">Cell membrane</location>
    </subcellularLocation>
</comment>
<evidence type="ECO:0000256" key="1">
    <source>
        <dbReference type="ARBA" id="ARBA00000085"/>
    </source>
</evidence>
<dbReference type="Gene3D" id="3.30.565.10">
    <property type="entry name" value="Histidine kinase-like ATPase, C-terminal domain"/>
    <property type="match status" value="1"/>
</dbReference>
<evidence type="ECO:0000256" key="2">
    <source>
        <dbReference type="ARBA" id="ARBA00004236"/>
    </source>
</evidence>
<dbReference type="InterPro" id="IPR036097">
    <property type="entry name" value="HisK_dim/P_sf"/>
</dbReference>
<keyword evidence="4" id="KW-0597">Phosphoprotein</keyword>
<dbReference type="InterPro" id="IPR029016">
    <property type="entry name" value="GAF-like_dom_sf"/>
</dbReference>
<evidence type="ECO:0000256" key="3">
    <source>
        <dbReference type="ARBA" id="ARBA00012438"/>
    </source>
</evidence>
<dbReference type="InterPro" id="IPR050351">
    <property type="entry name" value="BphY/WalK/GraS-like"/>
</dbReference>
<keyword evidence="7" id="KW-0902">Two-component regulatory system</keyword>
<dbReference type="Pfam" id="PF02518">
    <property type="entry name" value="HATPase_c"/>
    <property type="match status" value="1"/>
</dbReference>
<evidence type="ECO:0000256" key="4">
    <source>
        <dbReference type="ARBA" id="ARBA00022553"/>
    </source>
</evidence>
<dbReference type="InterPro" id="IPR036890">
    <property type="entry name" value="HATPase_C_sf"/>
</dbReference>
<evidence type="ECO:0000256" key="5">
    <source>
        <dbReference type="ARBA" id="ARBA00022679"/>
    </source>
</evidence>
<evidence type="ECO:0000256" key="8">
    <source>
        <dbReference type="ARBA" id="ARBA00039401"/>
    </source>
</evidence>
<dbReference type="CDD" id="cd00082">
    <property type="entry name" value="HisKA"/>
    <property type="match status" value="1"/>
</dbReference>
<evidence type="ECO:0000313" key="10">
    <source>
        <dbReference type="EMBL" id="MDP9823597.1"/>
    </source>
</evidence>
<dbReference type="PANTHER" id="PTHR42878:SF15">
    <property type="entry name" value="BACTERIOPHYTOCHROME"/>
    <property type="match status" value="1"/>
</dbReference>
<dbReference type="SUPFAM" id="SSF47384">
    <property type="entry name" value="Homodimeric domain of signal transducing histidine kinase"/>
    <property type="match status" value="1"/>
</dbReference>
<comment type="catalytic activity">
    <reaction evidence="1">
        <text>ATP + protein L-histidine = ADP + protein N-phospho-L-histidine.</text>
        <dbReference type="EC" id="2.7.13.3"/>
    </reaction>
</comment>
<dbReference type="GO" id="GO:0016301">
    <property type="term" value="F:kinase activity"/>
    <property type="evidence" value="ECO:0007669"/>
    <property type="project" value="UniProtKB-KW"/>
</dbReference>
<dbReference type="PANTHER" id="PTHR42878">
    <property type="entry name" value="TWO-COMPONENT HISTIDINE KINASE"/>
    <property type="match status" value="1"/>
</dbReference>
<keyword evidence="5" id="KW-0808">Transferase</keyword>
<evidence type="ECO:0000256" key="7">
    <source>
        <dbReference type="ARBA" id="ARBA00023012"/>
    </source>
</evidence>